<dbReference type="AlphaFoldDB" id="A0A0F8X9E2"/>
<comment type="caution">
    <text evidence="1">The sequence shown here is derived from an EMBL/GenBank/DDBJ whole genome shotgun (WGS) entry which is preliminary data.</text>
</comment>
<proteinExistence type="predicted"/>
<accession>A0A0F8X9E2</accession>
<feature type="non-terminal residue" evidence="1">
    <location>
        <position position="177"/>
    </location>
</feature>
<organism evidence="1">
    <name type="scientific">marine sediment metagenome</name>
    <dbReference type="NCBI Taxonomy" id="412755"/>
    <lineage>
        <taxon>unclassified sequences</taxon>
        <taxon>metagenomes</taxon>
        <taxon>ecological metagenomes</taxon>
    </lineage>
</organism>
<gene>
    <name evidence="1" type="ORF">LCGC14_2974440</name>
</gene>
<evidence type="ECO:0000313" key="1">
    <source>
        <dbReference type="EMBL" id="KKK65408.1"/>
    </source>
</evidence>
<name>A0A0F8X9E2_9ZZZZ</name>
<sequence>MMTESRETYMKRRKTTTQEYHVNNLRKLIQDGEKLRDLPNFPEEGYYDRGDGKGWWMLTKQSAIKSYVNLYLKILQRNPYINTCFIDPLSSFGMVKLTKNGGRDVLTIPGISLNAALVSLEKEKGFSEFYINDIDPNARRIISRRFDSLNTANDNVLSVNIEPPEKGKVDPNKWINN</sequence>
<reference evidence="1" key="1">
    <citation type="journal article" date="2015" name="Nature">
        <title>Complex archaea that bridge the gap between prokaryotes and eukaryotes.</title>
        <authorList>
            <person name="Spang A."/>
            <person name="Saw J.H."/>
            <person name="Jorgensen S.L."/>
            <person name="Zaremba-Niedzwiedzka K."/>
            <person name="Martijn J."/>
            <person name="Lind A.E."/>
            <person name="van Eijk R."/>
            <person name="Schleper C."/>
            <person name="Guy L."/>
            <person name="Ettema T.J."/>
        </authorList>
    </citation>
    <scope>NUCLEOTIDE SEQUENCE</scope>
</reference>
<dbReference type="EMBL" id="LAZR01060569">
    <property type="protein sequence ID" value="KKK65408.1"/>
    <property type="molecule type" value="Genomic_DNA"/>
</dbReference>
<protein>
    <submittedName>
        <fullName evidence="1">Uncharacterized protein</fullName>
    </submittedName>
</protein>